<name>A0A916J253_9PROT</name>
<reference evidence="1" key="1">
    <citation type="submission" date="2021-04" db="EMBL/GenBank/DDBJ databases">
        <authorList>
            <person name="Hornung B."/>
        </authorList>
    </citation>
    <scope>NUCLEOTIDE SEQUENCE</scope>
    <source>
        <strain evidence="1">G5G6</strain>
    </source>
</reference>
<evidence type="ECO:0000313" key="1">
    <source>
        <dbReference type="EMBL" id="CAG4883294.1"/>
    </source>
</evidence>
<proteinExistence type="predicted"/>
<sequence length="236" mass="24566">MQTSVSDIATRIVGISSMATRQVLADLAGAYMQCSGVEVSFESVGGVDAAKRLQAGEPFDVVVLATDAIDKLVAAGRVVADSKTDLMRSAVAIAVRAGAPRPDIGSEDMLRRTVLAARTLGYSTGPSGVALMKLFERWGIAALVRSRFVQVPPGVPVGQLVASGEVELGFQQHSELMHLPGIAVLGTMPPGSEIVTTFSAGLCVTSLQSKAVRALLGFMRSPAATTAKRRLGMEPA</sequence>
<dbReference type="InterPro" id="IPR050682">
    <property type="entry name" value="ModA/WtpA"/>
</dbReference>
<protein>
    <submittedName>
        <fullName evidence="1">Molybdate transport system substrate-binding protein</fullName>
    </submittedName>
</protein>
<evidence type="ECO:0000313" key="2">
    <source>
        <dbReference type="Proteomes" id="UP000742786"/>
    </source>
</evidence>
<dbReference type="Proteomes" id="UP000742786">
    <property type="component" value="Unassembled WGS sequence"/>
</dbReference>
<dbReference type="GO" id="GO:0015689">
    <property type="term" value="P:molybdate ion transport"/>
    <property type="evidence" value="ECO:0007669"/>
    <property type="project" value="TreeGrafter"/>
</dbReference>
<dbReference type="Pfam" id="PF13531">
    <property type="entry name" value="SBP_bac_11"/>
    <property type="match status" value="1"/>
</dbReference>
<dbReference type="RefSeq" id="WP_220635277.1">
    <property type="nucleotide sequence ID" value="NZ_CAJQUM010000001.1"/>
</dbReference>
<keyword evidence="2" id="KW-1185">Reference proteome</keyword>
<dbReference type="SUPFAM" id="SSF53850">
    <property type="entry name" value="Periplasmic binding protein-like II"/>
    <property type="match status" value="1"/>
</dbReference>
<organism evidence="1 2">
    <name type="scientific">Georgfuchsia toluolica</name>
    <dbReference type="NCBI Taxonomy" id="424218"/>
    <lineage>
        <taxon>Bacteria</taxon>
        <taxon>Pseudomonadati</taxon>
        <taxon>Pseudomonadota</taxon>
        <taxon>Betaproteobacteria</taxon>
        <taxon>Nitrosomonadales</taxon>
        <taxon>Sterolibacteriaceae</taxon>
        <taxon>Georgfuchsia</taxon>
    </lineage>
</organism>
<dbReference type="EMBL" id="CAJQUM010000001">
    <property type="protein sequence ID" value="CAG4883294.1"/>
    <property type="molecule type" value="Genomic_DNA"/>
</dbReference>
<comment type="caution">
    <text evidence="1">The sequence shown here is derived from an EMBL/GenBank/DDBJ whole genome shotgun (WGS) entry which is preliminary data.</text>
</comment>
<dbReference type="PANTHER" id="PTHR30632">
    <property type="entry name" value="MOLYBDATE-BINDING PERIPLASMIC PROTEIN"/>
    <property type="match status" value="1"/>
</dbReference>
<accession>A0A916J253</accession>
<dbReference type="AlphaFoldDB" id="A0A916J253"/>
<dbReference type="GO" id="GO:0030973">
    <property type="term" value="F:molybdate ion binding"/>
    <property type="evidence" value="ECO:0007669"/>
    <property type="project" value="TreeGrafter"/>
</dbReference>
<dbReference type="Gene3D" id="3.40.190.10">
    <property type="entry name" value="Periplasmic binding protein-like II"/>
    <property type="match status" value="2"/>
</dbReference>
<dbReference type="PANTHER" id="PTHR30632:SF11">
    <property type="entry name" value="BLR4797 PROTEIN"/>
    <property type="match status" value="1"/>
</dbReference>
<gene>
    <name evidence="1" type="ORF">GTOL_11176</name>
</gene>